<dbReference type="SMART" id="SM00732">
    <property type="entry name" value="YqgFc"/>
    <property type="match status" value="1"/>
</dbReference>
<name>A0A4S4A184_9FLAO</name>
<dbReference type="EC" id="3.1.-.-" evidence="5"/>
<feature type="domain" description="YqgF/RNase H-like" evidence="6">
    <location>
        <begin position="2"/>
        <end position="100"/>
    </location>
</feature>
<gene>
    <name evidence="7" type="primary">ruvX</name>
    <name evidence="7" type="ORF">E6C50_07870</name>
</gene>
<comment type="function">
    <text evidence="5">Could be a nuclease involved in processing of the 5'-end of pre-16S rRNA.</text>
</comment>
<evidence type="ECO:0000256" key="5">
    <source>
        <dbReference type="HAMAP-Rule" id="MF_00651"/>
    </source>
</evidence>
<dbReference type="InterPro" id="IPR006641">
    <property type="entry name" value="YqgF/RNaseH-like_dom"/>
</dbReference>
<dbReference type="RefSeq" id="WP_136402653.1">
    <property type="nucleotide sequence ID" value="NZ_SSNZ01000002.1"/>
</dbReference>
<evidence type="ECO:0000256" key="3">
    <source>
        <dbReference type="ARBA" id="ARBA00022722"/>
    </source>
</evidence>
<protein>
    <recommendedName>
        <fullName evidence="5">Putative pre-16S rRNA nuclease</fullName>
        <ecNumber evidence="5">3.1.-.-</ecNumber>
    </recommendedName>
</protein>
<dbReference type="GO" id="GO:0000967">
    <property type="term" value="P:rRNA 5'-end processing"/>
    <property type="evidence" value="ECO:0007669"/>
    <property type="project" value="UniProtKB-UniRule"/>
</dbReference>
<evidence type="ECO:0000256" key="1">
    <source>
        <dbReference type="ARBA" id="ARBA00022490"/>
    </source>
</evidence>
<organism evidence="7 8">
    <name type="scientific">Flavobacterium supellecticarium</name>
    <dbReference type="NCBI Taxonomy" id="2565924"/>
    <lineage>
        <taxon>Bacteria</taxon>
        <taxon>Pseudomonadati</taxon>
        <taxon>Bacteroidota</taxon>
        <taxon>Flavobacteriia</taxon>
        <taxon>Flavobacteriales</taxon>
        <taxon>Flavobacteriaceae</taxon>
        <taxon>Flavobacterium</taxon>
    </lineage>
</organism>
<dbReference type="InterPro" id="IPR037027">
    <property type="entry name" value="YqgF/RNaseH-like_dom_sf"/>
</dbReference>
<keyword evidence="1 5" id="KW-0963">Cytoplasm</keyword>
<evidence type="ECO:0000313" key="7">
    <source>
        <dbReference type="EMBL" id="THF51669.1"/>
    </source>
</evidence>
<dbReference type="SUPFAM" id="SSF53098">
    <property type="entry name" value="Ribonuclease H-like"/>
    <property type="match status" value="1"/>
</dbReference>
<comment type="caution">
    <text evidence="7">The sequence shown here is derived from an EMBL/GenBank/DDBJ whole genome shotgun (WGS) entry which is preliminary data.</text>
</comment>
<dbReference type="AlphaFoldDB" id="A0A4S4A184"/>
<comment type="similarity">
    <text evidence="5">Belongs to the YqgF HJR family.</text>
</comment>
<keyword evidence="4 5" id="KW-0378">Hydrolase</keyword>
<evidence type="ECO:0000256" key="2">
    <source>
        <dbReference type="ARBA" id="ARBA00022517"/>
    </source>
</evidence>
<sequence length="138" mass="15661">MPRIVAIDYGQKRTGIAVTDELQIIASGLTTVPSEEVIAFLKTYFEKEDVIKVLIGEPLQMNGQPSESTPVIEAFVTRFKAAFPDMKVERVDERFTSKMAFQTMIDSGLKKKQRQNKALIDEISATIMLRDYLTRKMI</sequence>
<evidence type="ECO:0000256" key="4">
    <source>
        <dbReference type="ARBA" id="ARBA00022801"/>
    </source>
</evidence>
<accession>A0A4S4A184</accession>
<evidence type="ECO:0000259" key="6">
    <source>
        <dbReference type="SMART" id="SM00732"/>
    </source>
</evidence>
<dbReference type="Proteomes" id="UP000307507">
    <property type="component" value="Unassembled WGS sequence"/>
</dbReference>
<dbReference type="Pfam" id="PF03652">
    <property type="entry name" value="RuvX"/>
    <property type="match status" value="1"/>
</dbReference>
<dbReference type="OrthoDB" id="9796140at2"/>
<dbReference type="HAMAP" id="MF_00651">
    <property type="entry name" value="Nuclease_YqgF"/>
    <property type="match status" value="1"/>
</dbReference>
<evidence type="ECO:0000313" key="8">
    <source>
        <dbReference type="Proteomes" id="UP000307507"/>
    </source>
</evidence>
<dbReference type="PANTHER" id="PTHR33317:SF4">
    <property type="entry name" value="POLYNUCLEOTIDYL TRANSFERASE, RIBONUCLEASE H-LIKE SUPERFAMILY PROTEIN"/>
    <property type="match status" value="1"/>
</dbReference>
<dbReference type="CDD" id="cd16964">
    <property type="entry name" value="YqgF"/>
    <property type="match status" value="1"/>
</dbReference>
<reference evidence="7 8" key="1">
    <citation type="submission" date="2019-04" db="EMBL/GenBank/DDBJ databases">
        <title>Flavobacterium sp. nov. isolated from construction timber.</title>
        <authorList>
            <person name="Lin S.-Y."/>
            <person name="Chang C.-T."/>
            <person name="Young C.-C."/>
        </authorList>
    </citation>
    <scope>NUCLEOTIDE SEQUENCE [LARGE SCALE GENOMIC DNA]</scope>
    <source>
        <strain evidence="7 8">CC-CTC003</strain>
    </source>
</reference>
<dbReference type="GO" id="GO:0005829">
    <property type="term" value="C:cytosol"/>
    <property type="evidence" value="ECO:0007669"/>
    <property type="project" value="TreeGrafter"/>
</dbReference>
<proteinExistence type="inferred from homology"/>
<keyword evidence="2 5" id="KW-0690">Ribosome biogenesis</keyword>
<dbReference type="InterPro" id="IPR012337">
    <property type="entry name" value="RNaseH-like_sf"/>
</dbReference>
<dbReference type="Gene3D" id="3.30.420.140">
    <property type="entry name" value="YqgF/RNase H-like domain"/>
    <property type="match status" value="1"/>
</dbReference>
<dbReference type="EMBL" id="SSNZ01000002">
    <property type="protein sequence ID" value="THF51669.1"/>
    <property type="molecule type" value="Genomic_DNA"/>
</dbReference>
<dbReference type="GO" id="GO:0016788">
    <property type="term" value="F:hydrolase activity, acting on ester bonds"/>
    <property type="evidence" value="ECO:0007669"/>
    <property type="project" value="UniProtKB-UniRule"/>
</dbReference>
<comment type="subcellular location">
    <subcellularLocation>
        <location evidence="5">Cytoplasm</location>
    </subcellularLocation>
</comment>
<keyword evidence="8" id="KW-1185">Reference proteome</keyword>
<dbReference type="GO" id="GO:0004518">
    <property type="term" value="F:nuclease activity"/>
    <property type="evidence" value="ECO:0007669"/>
    <property type="project" value="UniProtKB-KW"/>
</dbReference>
<keyword evidence="3 5" id="KW-0540">Nuclease</keyword>
<dbReference type="InterPro" id="IPR005227">
    <property type="entry name" value="YqgF"/>
</dbReference>
<dbReference type="PANTHER" id="PTHR33317">
    <property type="entry name" value="POLYNUCLEOTIDYL TRANSFERASE, RIBONUCLEASE H-LIKE SUPERFAMILY PROTEIN"/>
    <property type="match status" value="1"/>
</dbReference>
<dbReference type="NCBIfam" id="TIGR00250">
    <property type="entry name" value="RNAse_H_YqgF"/>
    <property type="match status" value="1"/>
</dbReference>